<keyword evidence="5" id="KW-1185">Reference proteome</keyword>
<organism evidence="5 6">
    <name type="scientific">Steinernema glaseri</name>
    <dbReference type="NCBI Taxonomy" id="37863"/>
    <lineage>
        <taxon>Eukaryota</taxon>
        <taxon>Metazoa</taxon>
        <taxon>Ecdysozoa</taxon>
        <taxon>Nematoda</taxon>
        <taxon>Chromadorea</taxon>
        <taxon>Rhabditida</taxon>
        <taxon>Tylenchina</taxon>
        <taxon>Panagrolaimomorpha</taxon>
        <taxon>Strongyloidoidea</taxon>
        <taxon>Steinernematidae</taxon>
        <taxon>Steinernema</taxon>
    </lineage>
</organism>
<dbReference type="SUPFAM" id="SSF53335">
    <property type="entry name" value="S-adenosyl-L-methionine-dependent methyltransferases"/>
    <property type="match status" value="1"/>
</dbReference>
<dbReference type="GO" id="GO:0032259">
    <property type="term" value="P:methylation"/>
    <property type="evidence" value="ECO:0007669"/>
    <property type="project" value="UniProtKB-KW"/>
</dbReference>
<comment type="similarity">
    <text evidence="1">Belongs to the methyltransferase superfamily.</text>
</comment>
<dbReference type="AlphaFoldDB" id="A0A1I7ZGD9"/>
<dbReference type="PANTHER" id="PTHR12176">
    <property type="entry name" value="SAM-DEPENDENT METHYLTRANSFERASE SUPERFAMILY PROTEIN"/>
    <property type="match status" value="1"/>
</dbReference>
<feature type="transmembrane region" description="Helical" evidence="4">
    <location>
        <begin position="153"/>
        <end position="172"/>
    </location>
</feature>
<dbReference type="InterPro" id="IPR029063">
    <property type="entry name" value="SAM-dependent_MTases_sf"/>
</dbReference>
<keyword evidence="4" id="KW-0472">Membrane</keyword>
<dbReference type="PANTHER" id="PTHR12176:SF85">
    <property type="entry name" value="METHYLTRANSFERASE-LIKE PROTEIN 13"/>
    <property type="match status" value="1"/>
</dbReference>
<evidence type="ECO:0000256" key="1">
    <source>
        <dbReference type="ARBA" id="ARBA00008361"/>
    </source>
</evidence>
<evidence type="ECO:0000256" key="2">
    <source>
        <dbReference type="ARBA" id="ARBA00022603"/>
    </source>
</evidence>
<evidence type="ECO:0000313" key="6">
    <source>
        <dbReference type="WBParaSite" id="L893_g26135.t2"/>
    </source>
</evidence>
<evidence type="ECO:0000313" key="5">
    <source>
        <dbReference type="Proteomes" id="UP000095287"/>
    </source>
</evidence>
<dbReference type="InterPro" id="IPR051419">
    <property type="entry name" value="Lys/N-term_MeTrsfase_sf"/>
</dbReference>
<dbReference type="Pfam" id="PF01564">
    <property type="entry name" value="Spermine_synth"/>
    <property type="match status" value="1"/>
</dbReference>
<proteinExistence type="inferred from homology"/>
<accession>A0A1I7ZGD9</accession>
<dbReference type="Proteomes" id="UP000095287">
    <property type="component" value="Unplaced"/>
</dbReference>
<keyword evidence="3" id="KW-0808">Transferase</keyword>
<keyword evidence="4" id="KW-0812">Transmembrane</keyword>
<feature type="transmembrane region" description="Helical" evidence="4">
    <location>
        <begin position="29"/>
        <end position="55"/>
    </location>
</feature>
<keyword evidence="2" id="KW-0489">Methyltransferase</keyword>
<evidence type="ECO:0000256" key="3">
    <source>
        <dbReference type="ARBA" id="ARBA00022679"/>
    </source>
</evidence>
<reference evidence="6" key="1">
    <citation type="submission" date="2016-11" db="UniProtKB">
        <authorList>
            <consortium name="WormBaseParasite"/>
        </authorList>
    </citation>
    <scope>IDENTIFICATION</scope>
</reference>
<name>A0A1I7ZGD9_9BILA</name>
<keyword evidence="4" id="KW-1133">Transmembrane helix</keyword>
<dbReference type="WBParaSite" id="L893_g26135.t2">
    <property type="protein sequence ID" value="L893_g26135.t2"/>
    <property type="gene ID" value="L893_g26135"/>
</dbReference>
<dbReference type="GO" id="GO:0008168">
    <property type="term" value="F:methyltransferase activity"/>
    <property type="evidence" value="ECO:0007669"/>
    <property type="project" value="UniProtKB-KW"/>
</dbReference>
<evidence type="ECO:0000256" key="4">
    <source>
        <dbReference type="SAM" id="Phobius"/>
    </source>
</evidence>
<sequence length="376" mass="42558">MLRRLKSLRRFFCVAFQSRQPVGQRVKSAICLLLLIIGFNLLVSPLVCTVFNIVYNWAFGYVIDENYGRIAPESVSNRDQVKHETICSSRSVPESCFSVVDHYDSKKNEVYRVLCTEGFDDEYETMVRLREPPGLDFQNSDTRTWKIDHKAISSQYIAALIAAPFMVGTLSLHNAMNIRKTMLNIGLGGGSLDMFLYKVAPEVNITVVELDPTMVELAHRWFGVVEDSHRRTIVADGIDVIRNAAKKNMTYDVVMLDACDGNRMFPCPAAVFRSDDVIVNIKKILKPMGCVVMNLLAMEGETMEKEIDTALELLKSHFPVCIKAWLPEDLNIPVVCLPYALQNSDSSLILYRKRFEKASAQLGLRDILKDVLFRSV</sequence>
<dbReference type="Gene3D" id="3.40.50.150">
    <property type="entry name" value="Vaccinia Virus protein VP39"/>
    <property type="match status" value="1"/>
</dbReference>
<protein>
    <submittedName>
        <fullName evidence="6">PABS domain-containing protein</fullName>
    </submittedName>
</protein>